<organism evidence="1 2">
    <name type="scientific">Hoylesella pleuritidis F0068</name>
    <dbReference type="NCBI Taxonomy" id="1081904"/>
    <lineage>
        <taxon>Bacteria</taxon>
        <taxon>Pseudomonadati</taxon>
        <taxon>Bacteroidota</taxon>
        <taxon>Bacteroidia</taxon>
        <taxon>Bacteroidales</taxon>
        <taxon>Prevotellaceae</taxon>
        <taxon>Hoylesella</taxon>
    </lineage>
</organism>
<evidence type="ECO:0000313" key="2">
    <source>
        <dbReference type="Proteomes" id="UP000016600"/>
    </source>
</evidence>
<dbReference type="AlphaFoldDB" id="U2L378"/>
<sequence length="42" mass="5052">MTPLSAKELYFPIKDITAFEEKVRTFYQKSMDFLPEKYGLFQ</sequence>
<evidence type="ECO:0000313" key="1">
    <source>
        <dbReference type="EMBL" id="ERJ98805.1"/>
    </source>
</evidence>
<dbReference type="PATRIC" id="fig|1081904.3.peg.2144"/>
<gene>
    <name evidence="1" type="ORF">HMPREF1218_0714</name>
</gene>
<keyword evidence="2" id="KW-1185">Reference proteome</keyword>
<reference evidence="1 2" key="1">
    <citation type="submission" date="2013-08" db="EMBL/GenBank/DDBJ databases">
        <authorList>
            <person name="Durkin A.S."/>
            <person name="Haft D.R."/>
            <person name="McCorrison J."/>
            <person name="Torralba M."/>
            <person name="Gillis M."/>
            <person name="Haft D.H."/>
            <person name="Methe B."/>
            <person name="Sutton G."/>
            <person name="Nelson K.E."/>
        </authorList>
    </citation>
    <scope>NUCLEOTIDE SEQUENCE [LARGE SCALE GENOMIC DNA]</scope>
    <source>
        <strain evidence="1 2">F0068</strain>
    </source>
</reference>
<accession>U2L378</accession>
<dbReference type="Proteomes" id="UP000016600">
    <property type="component" value="Unassembled WGS sequence"/>
</dbReference>
<name>U2L378_9BACT</name>
<proteinExistence type="predicted"/>
<dbReference type="EMBL" id="AWET01000045">
    <property type="protein sequence ID" value="ERJ98805.1"/>
    <property type="molecule type" value="Genomic_DNA"/>
</dbReference>
<protein>
    <submittedName>
        <fullName evidence="1">Uncharacterized protein</fullName>
    </submittedName>
</protein>
<comment type="caution">
    <text evidence="1">The sequence shown here is derived from an EMBL/GenBank/DDBJ whole genome shotgun (WGS) entry which is preliminary data.</text>
</comment>